<sequence>MISNINSVFHSISNLLDKYIKYIYILLVVIVLVLPFIGLNGYILRIIIMISIYSILALGLNLVTGYAGQVSLGNAAYYAMGAYTSAILSTKLGVNFFVAIMFAGMVSALFGLLIGLPTLRLSGTYLAITTLGFGEVVRILLLNLDKLTNGPLGISRIPKPALFGFEFTLVNNGLYYLSLILLAITLLACYLIINSKIGRAFIAIKEDELAASLMGIETTRYKVLAFVLSALLSGLAGSFYAHMTSYIDPNTFIFDTSIMILSIVILGGMGTLKGMVIGAIILVSFPEILRFLDKFRFIVYGFILVCMMRFRPQGIMGGQVKKPYKFPVNL</sequence>
<feature type="transmembrane region" description="Helical" evidence="6">
    <location>
        <begin position="123"/>
        <end position="141"/>
    </location>
</feature>
<keyword evidence="5 6" id="KW-0472">Membrane</keyword>
<evidence type="ECO:0000256" key="2">
    <source>
        <dbReference type="ARBA" id="ARBA00022475"/>
    </source>
</evidence>
<feature type="transmembrane region" description="Helical" evidence="6">
    <location>
        <begin position="295"/>
        <end position="312"/>
    </location>
</feature>
<gene>
    <name evidence="7" type="ORF">EPJ72_10485</name>
</gene>
<keyword evidence="3 6" id="KW-0812">Transmembrane</keyword>
<evidence type="ECO:0000256" key="6">
    <source>
        <dbReference type="SAM" id="Phobius"/>
    </source>
</evidence>
<comment type="subcellular location">
    <subcellularLocation>
        <location evidence="1">Cell membrane</location>
        <topology evidence="1">Multi-pass membrane protein</topology>
    </subcellularLocation>
</comment>
<name>A0A5C8EMQ3_BRAPL</name>
<feature type="transmembrane region" description="Helical" evidence="6">
    <location>
        <begin position="92"/>
        <end position="116"/>
    </location>
</feature>
<dbReference type="InterPro" id="IPR043428">
    <property type="entry name" value="LivM-like"/>
</dbReference>
<dbReference type="PANTHER" id="PTHR30482:SF10">
    <property type="entry name" value="HIGH-AFFINITY BRANCHED-CHAIN AMINO ACID TRANSPORT PROTEIN BRAE"/>
    <property type="match status" value="1"/>
</dbReference>
<dbReference type="PANTHER" id="PTHR30482">
    <property type="entry name" value="HIGH-AFFINITY BRANCHED-CHAIN AMINO ACID TRANSPORT SYSTEM PERMEASE"/>
    <property type="match status" value="1"/>
</dbReference>
<reference evidence="7 8" key="1">
    <citation type="journal article" date="1992" name="Lakartidningen">
        <title>[Penicillin V and not amoxicillin is the first choice preparation in acute otitis].</title>
        <authorList>
            <person name="Kamme C."/>
            <person name="Lundgren K."/>
            <person name="Prellner K."/>
        </authorList>
    </citation>
    <scope>NUCLEOTIDE SEQUENCE [LARGE SCALE GENOMIC DNA]</scope>
    <source>
        <strain evidence="7 8">PC5538III-hc</strain>
    </source>
</reference>
<feature type="transmembrane region" description="Helical" evidence="6">
    <location>
        <begin position="46"/>
        <end position="72"/>
    </location>
</feature>
<evidence type="ECO:0000256" key="4">
    <source>
        <dbReference type="ARBA" id="ARBA00022989"/>
    </source>
</evidence>
<feature type="transmembrane region" description="Helical" evidence="6">
    <location>
        <begin position="223"/>
        <end position="243"/>
    </location>
</feature>
<dbReference type="AlphaFoldDB" id="A0A5C8EMQ3"/>
<evidence type="ECO:0000256" key="1">
    <source>
        <dbReference type="ARBA" id="ARBA00004651"/>
    </source>
</evidence>
<keyword evidence="4 6" id="KW-1133">Transmembrane helix</keyword>
<dbReference type="InterPro" id="IPR001851">
    <property type="entry name" value="ABC_transp_permease"/>
</dbReference>
<dbReference type="GO" id="GO:0005886">
    <property type="term" value="C:plasma membrane"/>
    <property type="evidence" value="ECO:0007669"/>
    <property type="project" value="UniProtKB-SubCell"/>
</dbReference>
<feature type="transmembrane region" description="Helical" evidence="6">
    <location>
        <begin position="173"/>
        <end position="193"/>
    </location>
</feature>
<protein>
    <submittedName>
        <fullName evidence="7">Branched-chain amino acid ABC transporter permease</fullName>
    </submittedName>
</protein>
<evidence type="ECO:0000256" key="3">
    <source>
        <dbReference type="ARBA" id="ARBA00022692"/>
    </source>
</evidence>
<comment type="caution">
    <text evidence="7">The sequence shown here is derived from an EMBL/GenBank/DDBJ whole genome shotgun (WGS) entry which is preliminary data.</text>
</comment>
<feature type="transmembrane region" description="Helical" evidence="6">
    <location>
        <begin position="20"/>
        <end position="39"/>
    </location>
</feature>
<evidence type="ECO:0000313" key="7">
    <source>
        <dbReference type="EMBL" id="TXJ37420.1"/>
    </source>
</evidence>
<dbReference type="Proteomes" id="UP000323176">
    <property type="component" value="Unassembled WGS sequence"/>
</dbReference>
<feature type="transmembrane region" description="Helical" evidence="6">
    <location>
        <begin position="258"/>
        <end position="283"/>
    </location>
</feature>
<dbReference type="OrthoDB" id="9789927at2"/>
<accession>A0A5C8EMQ3</accession>
<evidence type="ECO:0000313" key="8">
    <source>
        <dbReference type="Proteomes" id="UP000323176"/>
    </source>
</evidence>
<evidence type="ECO:0000256" key="5">
    <source>
        <dbReference type="ARBA" id="ARBA00023136"/>
    </source>
</evidence>
<dbReference type="GO" id="GO:0015658">
    <property type="term" value="F:branched-chain amino acid transmembrane transporter activity"/>
    <property type="evidence" value="ECO:0007669"/>
    <property type="project" value="InterPro"/>
</dbReference>
<organism evidence="7 8">
    <name type="scientific">Brachyspira pilosicoli</name>
    <name type="common">Serpulina pilosicoli</name>
    <dbReference type="NCBI Taxonomy" id="52584"/>
    <lineage>
        <taxon>Bacteria</taxon>
        <taxon>Pseudomonadati</taxon>
        <taxon>Spirochaetota</taxon>
        <taxon>Spirochaetia</taxon>
        <taxon>Brachyspirales</taxon>
        <taxon>Brachyspiraceae</taxon>
        <taxon>Brachyspira</taxon>
    </lineage>
</organism>
<keyword evidence="2" id="KW-1003">Cell membrane</keyword>
<dbReference type="Pfam" id="PF02653">
    <property type="entry name" value="BPD_transp_2"/>
    <property type="match status" value="1"/>
</dbReference>
<dbReference type="EMBL" id="SAXY01000063">
    <property type="protein sequence ID" value="TXJ37420.1"/>
    <property type="molecule type" value="Genomic_DNA"/>
</dbReference>
<proteinExistence type="predicted"/>
<dbReference type="CDD" id="cd06581">
    <property type="entry name" value="TM_PBP1_LivM_like"/>
    <property type="match status" value="1"/>
</dbReference>